<dbReference type="EMBL" id="VLJV01000001">
    <property type="protein sequence ID" value="TWH21563.1"/>
    <property type="molecule type" value="Genomic_DNA"/>
</dbReference>
<evidence type="ECO:0000313" key="1">
    <source>
        <dbReference type="EMBL" id="TWH21563.1"/>
    </source>
</evidence>
<reference evidence="1 2" key="1">
    <citation type="submission" date="2019-07" db="EMBL/GenBank/DDBJ databases">
        <title>R&amp;d 2014.</title>
        <authorList>
            <person name="Klenk H.-P."/>
        </authorList>
    </citation>
    <scope>NUCLEOTIDE SEQUENCE [LARGE SCALE GENOMIC DNA]</scope>
    <source>
        <strain evidence="1 2">DSM 43194</strain>
    </source>
</reference>
<proteinExistence type="predicted"/>
<dbReference type="Proteomes" id="UP000317303">
    <property type="component" value="Unassembled WGS sequence"/>
</dbReference>
<dbReference type="AlphaFoldDB" id="A0A660CIV9"/>
<accession>A0A660CIV9</accession>
<organism evidence="1 2">
    <name type="scientific">Prauserella rugosa</name>
    <dbReference type="NCBI Taxonomy" id="43354"/>
    <lineage>
        <taxon>Bacteria</taxon>
        <taxon>Bacillati</taxon>
        <taxon>Actinomycetota</taxon>
        <taxon>Actinomycetes</taxon>
        <taxon>Pseudonocardiales</taxon>
        <taxon>Pseudonocardiaceae</taxon>
        <taxon>Prauserella</taxon>
    </lineage>
</organism>
<keyword evidence="2" id="KW-1185">Reference proteome</keyword>
<name>A0A660CIV9_9PSEU</name>
<dbReference type="RefSeq" id="WP_030530337.1">
    <property type="nucleotide sequence ID" value="NZ_JOIJ01000001.1"/>
</dbReference>
<gene>
    <name evidence="1" type="ORF">JD82_03428</name>
</gene>
<evidence type="ECO:0000313" key="2">
    <source>
        <dbReference type="Proteomes" id="UP000317303"/>
    </source>
</evidence>
<protein>
    <submittedName>
        <fullName evidence="1">Uncharacterized protein</fullName>
    </submittedName>
</protein>
<comment type="caution">
    <text evidence="1">The sequence shown here is derived from an EMBL/GenBank/DDBJ whole genome shotgun (WGS) entry which is preliminary data.</text>
</comment>
<sequence length="63" mass="6892">MYLASVISLCVLILIGAAVTVVWEDRRAAKRHARTRHARLVALGEVDPVAPARLRAELGERSS</sequence>